<dbReference type="AlphaFoldDB" id="A0A9R1TDH7"/>
<evidence type="ECO:0000313" key="3">
    <source>
        <dbReference type="RefSeq" id="XP_011307360.1"/>
    </source>
</evidence>
<dbReference type="Pfam" id="PF15928">
    <property type="entry name" value="DUF4746"/>
    <property type="match status" value="1"/>
</dbReference>
<dbReference type="OrthoDB" id="202764at2759"/>
<organism evidence="2 3">
    <name type="scientific">Fopius arisanus</name>
    <dbReference type="NCBI Taxonomy" id="64838"/>
    <lineage>
        <taxon>Eukaryota</taxon>
        <taxon>Metazoa</taxon>
        <taxon>Ecdysozoa</taxon>
        <taxon>Arthropoda</taxon>
        <taxon>Hexapoda</taxon>
        <taxon>Insecta</taxon>
        <taxon>Pterygota</taxon>
        <taxon>Neoptera</taxon>
        <taxon>Endopterygota</taxon>
        <taxon>Hymenoptera</taxon>
        <taxon>Apocrita</taxon>
        <taxon>Ichneumonoidea</taxon>
        <taxon>Braconidae</taxon>
        <taxon>Opiinae</taxon>
        <taxon>Fopius</taxon>
    </lineage>
</organism>
<dbReference type="Proteomes" id="UP000694866">
    <property type="component" value="Unplaced"/>
</dbReference>
<dbReference type="InterPro" id="IPR031827">
    <property type="entry name" value="DUF4746"/>
</dbReference>
<sequence length="481" mass="56548">MISTLRKIKMEVGDMLSYAVARNDSIQDLERFRGKSEPTWMFIEDGQMVNLFYGADCPKFLKALRSEVKRVQEGEQPDWVLPVAQRGPEESVRYAREENIRQSILNKQLAKIEGEKRAIYEEYLYYMMCELSEETILILYPWVFLDDARYAKDKEKCPPYRELIYGLLPDRFDVLEQSKIQLDEDMVRKMHVETDVEVTDDLIEGLVENKILAMRLKARPPPADWPVPYPFKCPDDDKKCPMREINDVENYLSLILEEKFVGDDQEGDEALSYVERHKFVVRWGEDEEEEEDGREVVYPAVFYSPQARNKVHVFKTLFSSYLEKSHPYEEPVKLAPLCAFKFDSSQTKIVLDCYNDFLEAIEKFGVFEFNDWRARRLASIPEDFIDKIQTKTGDEIFLFVIRRLKDETFLSFAGSNPLEIEEDESKVNEILDLFFPEGALEYNPDLVHVEESHDEFFDAIEEAEDYDDEEEFVENHKLSIP</sequence>
<keyword evidence="2" id="KW-1185">Reference proteome</keyword>
<dbReference type="KEGG" id="fas:105269069"/>
<dbReference type="RefSeq" id="XP_011307360.1">
    <property type="nucleotide sequence ID" value="XM_011309058.1"/>
</dbReference>
<proteinExistence type="predicted"/>
<dbReference type="InterPro" id="IPR051766">
    <property type="entry name" value="TXND_domain-containing"/>
</dbReference>
<name>A0A9R1TDH7_9HYME</name>
<accession>A0A9R1TDH7</accession>
<protein>
    <recommendedName>
        <fullName evidence="1">DUF4746 domain-containing protein</fullName>
    </recommendedName>
</protein>
<gene>
    <name evidence="3" type="primary">LOC105269069</name>
</gene>
<evidence type="ECO:0000259" key="1">
    <source>
        <dbReference type="Pfam" id="PF15928"/>
    </source>
</evidence>
<dbReference type="PANTHER" id="PTHR46135:SF3">
    <property type="entry name" value="NME_NM23 FAMILY MEMBER 8"/>
    <property type="match status" value="1"/>
</dbReference>
<dbReference type="PANTHER" id="PTHR46135">
    <property type="entry name" value="NME/NM23 FAMILY MEMBER 8"/>
    <property type="match status" value="1"/>
</dbReference>
<feature type="domain" description="DUF4746" evidence="1">
    <location>
        <begin position="284"/>
        <end position="440"/>
    </location>
</feature>
<evidence type="ECO:0000313" key="2">
    <source>
        <dbReference type="Proteomes" id="UP000694866"/>
    </source>
</evidence>
<dbReference type="GeneID" id="105269069"/>
<reference evidence="3" key="1">
    <citation type="submission" date="2025-08" db="UniProtKB">
        <authorList>
            <consortium name="RefSeq"/>
        </authorList>
    </citation>
    <scope>IDENTIFICATION</scope>
    <source>
        <strain evidence="3">USDA-PBARC FA_bdor</strain>
        <tissue evidence="3">Whole organism</tissue>
    </source>
</reference>